<keyword evidence="5 6" id="KW-0472">Membrane</keyword>
<name>A0A5C0AU88_9BURK</name>
<keyword evidence="3 6" id="KW-0812">Transmembrane</keyword>
<feature type="transmembrane region" description="Helical" evidence="6">
    <location>
        <begin position="139"/>
        <end position="157"/>
    </location>
</feature>
<reference evidence="7 8" key="1">
    <citation type="submission" date="2019-08" db="EMBL/GenBank/DDBJ databases">
        <title>Amphibian skin-associated Pigmentiphaga: genome sequence and occurrence across geography and hosts.</title>
        <authorList>
            <person name="Bletz M.C."/>
            <person name="Bunk B."/>
            <person name="Sproeer C."/>
            <person name="Biwer P."/>
            <person name="Reiter S."/>
            <person name="Rabemananjara F.C.E."/>
            <person name="Schulz S."/>
            <person name="Overmann J."/>
            <person name="Vences M."/>
        </authorList>
    </citation>
    <scope>NUCLEOTIDE SEQUENCE [LARGE SCALE GENOMIC DNA]</scope>
    <source>
        <strain evidence="7 8">Mada1488</strain>
    </source>
</reference>
<dbReference type="RefSeq" id="WP_148814251.1">
    <property type="nucleotide sequence ID" value="NZ_CP043046.1"/>
</dbReference>
<dbReference type="InterPro" id="IPR050183">
    <property type="entry name" value="DsbB"/>
</dbReference>
<feature type="transmembrane region" description="Helical" evidence="6">
    <location>
        <begin position="40"/>
        <end position="59"/>
    </location>
</feature>
<evidence type="ECO:0000256" key="5">
    <source>
        <dbReference type="ARBA" id="ARBA00023136"/>
    </source>
</evidence>
<feature type="transmembrane region" description="Helical" evidence="6">
    <location>
        <begin position="68"/>
        <end position="86"/>
    </location>
</feature>
<comment type="subcellular location">
    <subcellularLocation>
        <location evidence="1">Cell membrane</location>
        <topology evidence="1">Multi-pass membrane protein</topology>
    </subcellularLocation>
</comment>
<accession>A0A5C0AU88</accession>
<keyword evidence="4 6" id="KW-1133">Transmembrane helix</keyword>
<dbReference type="Pfam" id="PF02600">
    <property type="entry name" value="DsbB"/>
    <property type="match status" value="1"/>
</dbReference>
<dbReference type="GO" id="GO:0015035">
    <property type="term" value="F:protein-disulfide reductase activity"/>
    <property type="evidence" value="ECO:0007669"/>
    <property type="project" value="InterPro"/>
</dbReference>
<proteinExistence type="predicted"/>
<feature type="transmembrane region" description="Helical" evidence="6">
    <location>
        <begin position="9"/>
        <end position="28"/>
    </location>
</feature>
<organism evidence="7 8">
    <name type="scientific">Pigmentiphaga aceris</name>
    <dbReference type="NCBI Taxonomy" id="1940612"/>
    <lineage>
        <taxon>Bacteria</taxon>
        <taxon>Pseudomonadati</taxon>
        <taxon>Pseudomonadota</taxon>
        <taxon>Betaproteobacteria</taxon>
        <taxon>Burkholderiales</taxon>
        <taxon>Alcaligenaceae</taxon>
        <taxon>Pigmentiphaga</taxon>
    </lineage>
</organism>
<evidence type="ECO:0000256" key="3">
    <source>
        <dbReference type="ARBA" id="ARBA00022692"/>
    </source>
</evidence>
<dbReference type="SUPFAM" id="SSF158442">
    <property type="entry name" value="DsbB-like"/>
    <property type="match status" value="1"/>
</dbReference>
<dbReference type="PANTHER" id="PTHR36570:SF3">
    <property type="entry name" value="DISULFIDE BOND FORMATION PROTEIN B"/>
    <property type="match status" value="1"/>
</dbReference>
<evidence type="ECO:0000256" key="6">
    <source>
        <dbReference type="SAM" id="Phobius"/>
    </source>
</evidence>
<dbReference type="AlphaFoldDB" id="A0A5C0AU88"/>
<sequence length="161" mass="17511">MSFTRADRLHVYIAVLSLAAVGIALISQHVFEMQPCAWCVLQRMAFVALAVVCLLGVLLRRVPVLTRVISFIALLLAGSGVVAAFYQHNVASKMLTCAQTFADRFVSASKLDGILPDVFAIQATCADSAVDLLGYRYELWSLALFSLLSLFALVALLSRND</sequence>
<evidence type="ECO:0000256" key="2">
    <source>
        <dbReference type="ARBA" id="ARBA00022475"/>
    </source>
</evidence>
<dbReference type="OrthoDB" id="3711263at2"/>
<dbReference type="KEGG" id="pacr:FXN63_08400"/>
<gene>
    <name evidence="7" type="ORF">FXN63_08400</name>
</gene>
<dbReference type="GO" id="GO:0006457">
    <property type="term" value="P:protein folding"/>
    <property type="evidence" value="ECO:0007669"/>
    <property type="project" value="InterPro"/>
</dbReference>
<keyword evidence="2" id="KW-1003">Cell membrane</keyword>
<evidence type="ECO:0000313" key="8">
    <source>
        <dbReference type="Proteomes" id="UP000325161"/>
    </source>
</evidence>
<evidence type="ECO:0000256" key="1">
    <source>
        <dbReference type="ARBA" id="ARBA00004651"/>
    </source>
</evidence>
<evidence type="ECO:0000256" key="4">
    <source>
        <dbReference type="ARBA" id="ARBA00022989"/>
    </source>
</evidence>
<dbReference type="Proteomes" id="UP000325161">
    <property type="component" value="Chromosome"/>
</dbReference>
<dbReference type="GO" id="GO:0005886">
    <property type="term" value="C:plasma membrane"/>
    <property type="evidence" value="ECO:0007669"/>
    <property type="project" value="UniProtKB-SubCell"/>
</dbReference>
<dbReference type="InterPro" id="IPR023380">
    <property type="entry name" value="DsbB-like_sf"/>
</dbReference>
<dbReference type="Gene3D" id="1.20.1550.10">
    <property type="entry name" value="DsbB-like"/>
    <property type="match status" value="1"/>
</dbReference>
<dbReference type="InterPro" id="IPR003752">
    <property type="entry name" value="DiS_bond_form_DsbB/BdbC"/>
</dbReference>
<evidence type="ECO:0000313" key="7">
    <source>
        <dbReference type="EMBL" id="QEI05868.1"/>
    </source>
</evidence>
<dbReference type="EMBL" id="CP043046">
    <property type="protein sequence ID" value="QEI05868.1"/>
    <property type="molecule type" value="Genomic_DNA"/>
</dbReference>
<protein>
    <submittedName>
        <fullName evidence="7">Disulfide bond formation protein B</fullName>
    </submittedName>
</protein>
<dbReference type="PANTHER" id="PTHR36570">
    <property type="entry name" value="DISULFIDE BOND FORMATION PROTEIN B"/>
    <property type="match status" value="1"/>
</dbReference>
<keyword evidence="8" id="KW-1185">Reference proteome</keyword>